<name>A0A1T5CXC7_9SPHI</name>
<accession>A0A1T5CXC7</accession>
<dbReference type="AlphaFoldDB" id="A0A1T5CXC7"/>
<reference evidence="2" key="1">
    <citation type="submission" date="2017-02" db="EMBL/GenBank/DDBJ databases">
        <authorList>
            <person name="Varghese N."/>
            <person name="Submissions S."/>
        </authorList>
    </citation>
    <scope>NUCLEOTIDE SEQUENCE [LARGE SCALE GENOMIC DNA]</scope>
    <source>
        <strain evidence="2">DSM 22385</strain>
    </source>
</reference>
<sequence>MDKGADFLAFNKKISRNGADAHRYDFNSHEFRYDLVVDLMEYTYLGDKLTDPKLKKAICCAVKRADGKCIRGRNGSMLVEFDRGEKVVVMGRLLRKVK</sequence>
<keyword evidence="2" id="KW-1185">Reference proteome</keyword>
<protein>
    <submittedName>
        <fullName evidence="1">Uncharacterized protein</fullName>
    </submittedName>
</protein>
<dbReference type="Proteomes" id="UP000189981">
    <property type="component" value="Unassembled WGS sequence"/>
</dbReference>
<organism evidence="1 2">
    <name type="scientific">Daejeonella lutea</name>
    <dbReference type="NCBI Taxonomy" id="572036"/>
    <lineage>
        <taxon>Bacteria</taxon>
        <taxon>Pseudomonadati</taxon>
        <taxon>Bacteroidota</taxon>
        <taxon>Sphingobacteriia</taxon>
        <taxon>Sphingobacteriales</taxon>
        <taxon>Sphingobacteriaceae</taxon>
        <taxon>Daejeonella</taxon>
    </lineage>
</organism>
<evidence type="ECO:0000313" key="2">
    <source>
        <dbReference type="Proteomes" id="UP000189981"/>
    </source>
</evidence>
<dbReference type="EMBL" id="FUYR01000002">
    <property type="protein sequence ID" value="SKB64114.1"/>
    <property type="molecule type" value="Genomic_DNA"/>
</dbReference>
<proteinExistence type="predicted"/>
<gene>
    <name evidence="1" type="ORF">SAMN05661099_1994</name>
</gene>
<dbReference type="OrthoDB" id="886933at2"/>
<dbReference type="RefSeq" id="WP_079702538.1">
    <property type="nucleotide sequence ID" value="NZ_FUYR01000002.1"/>
</dbReference>
<evidence type="ECO:0000313" key="1">
    <source>
        <dbReference type="EMBL" id="SKB64114.1"/>
    </source>
</evidence>